<evidence type="ECO:0000313" key="3">
    <source>
        <dbReference type="EMBL" id="CDK25259.1"/>
    </source>
</evidence>
<dbReference type="HOGENOM" id="CLU_072113_0_0_1"/>
<protein>
    <recommendedName>
        <fullName evidence="2">PIH1 N-terminal domain-containing protein</fullName>
    </recommendedName>
</protein>
<dbReference type="AlphaFoldDB" id="W6MGK3"/>
<dbReference type="Proteomes" id="UP000019384">
    <property type="component" value="Unassembled WGS sequence"/>
</dbReference>
<dbReference type="PANTHER" id="PTHR22997:SF0">
    <property type="entry name" value="PIH1 DOMAIN-CONTAINING PROTEIN 1"/>
    <property type="match status" value="1"/>
</dbReference>
<dbReference type="GO" id="GO:0097255">
    <property type="term" value="C:R2TP complex"/>
    <property type="evidence" value="ECO:0007669"/>
    <property type="project" value="TreeGrafter"/>
</dbReference>
<dbReference type="GO" id="GO:0000492">
    <property type="term" value="P:box C/D snoRNP assembly"/>
    <property type="evidence" value="ECO:0007669"/>
    <property type="project" value="TreeGrafter"/>
</dbReference>
<organism evidence="3 4">
    <name type="scientific">Kuraishia capsulata CBS 1993</name>
    <dbReference type="NCBI Taxonomy" id="1382522"/>
    <lineage>
        <taxon>Eukaryota</taxon>
        <taxon>Fungi</taxon>
        <taxon>Dikarya</taxon>
        <taxon>Ascomycota</taxon>
        <taxon>Saccharomycotina</taxon>
        <taxon>Pichiomycetes</taxon>
        <taxon>Pichiales</taxon>
        <taxon>Pichiaceae</taxon>
        <taxon>Kuraishia</taxon>
    </lineage>
</organism>
<evidence type="ECO:0000313" key="4">
    <source>
        <dbReference type="Proteomes" id="UP000019384"/>
    </source>
</evidence>
<dbReference type="InterPro" id="IPR012981">
    <property type="entry name" value="PIH1_N"/>
</dbReference>
<reference evidence="3" key="1">
    <citation type="submission" date="2013-12" db="EMBL/GenBank/DDBJ databases">
        <authorList>
            <person name="Genoscope - CEA"/>
        </authorList>
    </citation>
    <scope>NUCLEOTIDE SEQUENCE</scope>
    <source>
        <strain evidence="3">CBS 1993</strain>
    </source>
</reference>
<dbReference type="OrthoDB" id="5135119at2759"/>
<dbReference type="EMBL" id="HG793125">
    <property type="protein sequence ID" value="CDK25259.1"/>
    <property type="molecule type" value="Genomic_DNA"/>
</dbReference>
<comment type="similarity">
    <text evidence="1">Belongs to the PIH1 family.</text>
</comment>
<sequence length="303" mass="34339">MSQLQKIQSRAGFVAKTRLASKYKDHPIGTKCFVNLLRSAQIPSPTTTIDEDTVGDVLMKIANEQWETPVVCLPVTSIDTDKKGQLSLVFNCCMSEVLFQWCLSNQTIMITVATWALQVLEYGLQVRFDDVPPSFPKMKCKGELITEAEVDLSPTDEPMESIEQEIEQDQSGELIELRLPNSGMRNLLIEEVDDRDSRPKVELVGAETGSKPSRPNAEPELEISFQFVELDESMTREGFKRRYAVEYSRPIDLELVHDSKMAEVQVVNSKTGKSVLKIPVSETVSELRSFQVDKERRLYIFLK</sequence>
<name>W6MGK3_9ASCO</name>
<dbReference type="GO" id="GO:1990904">
    <property type="term" value="C:ribonucleoprotein complex"/>
    <property type="evidence" value="ECO:0007669"/>
    <property type="project" value="TreeGrafter"/>
</dbReference>
<accession>W6MGK3</accession>
<dbReference type="GO" id="GO:0006364">
    <property type="term" value="P:rRNA processing"/>
    <property type="evidence" value="ECO:0007669"/>
    <property type="project" value="TreeGrafter"/>
</dbReference>
<dbReference type="GO" id="GO:0005737">
    <property type="term" value="C:cytoplasm"/>
    <property type="evidence" value="ECO:0007669"/>
    <property type="project" value="TreeGrafter"/>
</dbReference>
<dbReference type="GeneID" id="34518659"/>
<proteinExistence type="inferred from homology"/>
<dbReference type="RefSeq" id="XP_022457271.1">
    <property type="nucleotide sequence ID" value="XM_022605843.1"/>
</dbReference>
<dbReference type="InterPro" id="IPR050734">
    <property type="entry name" value="PIH1/Kintoun_subfamily"/>
</dbReference>
<evidence type="ECO:0000259" key="2">
    <source>
        <dbReference type="Pfam" id="PF08190"/>
    </source>
</evidence>
<keyword evidence="4" id="KW-1185">Reference proteome</keyword>
<dbReference type="STRING" id="1382522.W6MGK3"/>
<feature type="domain" description="PIH1 N-terminal" evidence="2">
    <location>
        <begin position="6"/>
        <end position="144"/>
    </location>
</feature>
<dbReference type="PANTHER" id="PTHR22997">
    <property type="entry name" value="PIH1 DOMAIN-CONTAINING PROTEIN 1"/>
    <property type="match status" value="1"/>
</dbReference>
<dbReference type="Pfam" id="PF08190">
    <property type="entry name" value="PIH1"/>
    <property type="match status" value="1"/>
</dbReference>
<evidence type="ECO:0000256" key="1">
    <source>
        <dbReference type="ARBA" id="ARBA00008511"/>
    </source>
</evidence>
<reference evidence="3" key="2">
    <citation type="submission" date="2014-02" db="EMBL/GenBank/DDBJ databases">
        <title>Complete DNA sequence of /Kuraishia capsulata/ illustrates novel genomic features among budding yeasts (/Saccharomycotina/).</title>
        <authorList>
            <person name="Morales L."/>
            <person name="Noel B."/>
            <person name="Porcel B."/>
            <person name="Marcet-Houben M."/>
            <person name="Hullo M-F."/>
            <person name="Sacerdot C."/>
            <person name="Tekaia F."/>
            <person name="Leh-Louis V."/>
            <person name="Despons L."/>
            <person name="Khanna V."/>
            <person name="Aury J-M."/>
            <person name="Barbe V."/>
            <person name="Couloux A."/>
            <person name="Labadie K."/>
            <person name="Pelletier E."/>
            <person name="Souciet J-L."/>
            <person name="Boekhout T."/>
            <person name="Gabaldon T."/>
            <person name="Wincker P."/>
            <person name="Dujon B."/>
        </authorList>
    </citation>
    <scope>NUCLEOTIDE SEQUENCE</scope>
    <source>
        <strain evidence="3">CBS 1993</strain>
    </source>
</reference>
<gene>
    <name evidence="3" type="ORF">KUCA_T00001226001</name>
</gene>